<dbReference type="OrthoDB" id="8688459at2"/>
<dbReference type="STRING" id="465721.ACG33_03925"/>
<organism evidence="1 2">
    <name type="scientific">Steroidobacter denitrificans</name>
    <dbReference type="NCBI Taxonomy" id="465721"/>
    <lineage>
        <taxon>Bacteria</taxon>
        <taxon>Pseudomonadati</taxon>
        <taxon>Pseudomonadota</taxon>
        <taxon>Gammaproteobacteria</taxon>
        <taxon>Steroidobacterales</taxon>
        <taxon>Steroidobacteraceae</taxon>
        <taxon>Steroidobacter</taxon>
    </lineage>
</organism>
<dbReference type="PIRSF" id="PIRSF019217">
    <property type="entry name" value="Acetone_carboxlyase_gsu"/>
    <property type="match status" value="1"/>
</dbReference>
<dbReference type="EC" id="6.4.1.6" evidence="1"/>
<dbReference type="Pfam" id="PF08882">
    <property type="entry name" value="Acetone_carb_G"/>
    <property type="match status" value="1"/>
</dbReference>
<keyword evidence="2" id="KW-1185">Reference proteome</keyword>
<dbReference type="EMBL" id="CP011971">
    <property type="protein sequence ID" value="AMN46267.1"/>
    <property type="molecule type" value="Genomic_DNA"/>
</dbReference>
<name>A0A127F791_STEDE</name>
<keyword evidence="1" id="KW-0436">Ligase</keyword>
<evidence type="ECO:0000313" key="2">
    <source>
        <dbReference type="Proteomes" id="UP000070250"/>
    </source>
</evidence>
<evidence type="ECO:0000313" key="1">
    <source>
        <dbReference type="EMBL" id="AMN46267.1"/>
    </source>
</evidence>
<dbReference type="Proteomes" id="UP000070250">
    <property type="component" value="Chromosome"/>
</dbReference>
<dbReference type="KEGG" id="sdf:ACG33_03925"/>
<sequence>MAEYDIYDVEDIRKLVDGELPWTTVQQMMKNGKDRDRFDKWLVILQGRVPWKEKILLPLTPALFIVQKPKERVVKCRCGHEFGDYRVNWKLSALIYVRDSDEKISEVYRGHEKPDTEWIQLREYYCPGCGSQLEVEAMPRGCPPDFEFLPDLDTFYREWIGRPLPETVEFVDRTPERIKEWTSR</sequence>
<protein>
    <submittedName>
        <fullName evidence="1">Acetone carboxylase, gamma subunit</fullName>
        <ecNumber evidence="1">6.4.1.6</ecNumber>
    </submittedName>
</protein>
<dbReference type="AlphaFoldDB" id="A0A127F791"/>
<dbReference type="RefSeq" id="WP_066918886.1">
    <property type="nucleotide sequence ID" value="NZ_CP011971.1"/>
</dbReference>
<accession>A0A127F791</accession>
<dbReference type="InterPro" id="IPR016750">
    <property type="entry name" value="Aceto_COase_bsu/gsu"/>
</dbReference>
<dbReference type="GO" id="GO:0018710">
    <property type="term" value="F:acetone carboxylase activity"/>
    <property type="evidence" value="ECO:0007669"/>
    <property type="project" value="UniProtKB-EC"/>
</dbReference>
<gene>
    <name evidence="1" type="ORF">ACG33_03925</name>
</gene>
<proteinExistence type="predicted"/>
<reference evidence="1 2" key="1">
    <citation type="submission" date="2015-06" db="EMBL/GenBank/DDBJ databases">
        <title>A Comprehensive Approach to Explore the Metabolic and Phylogenetic Diversity of Bacterial Steroid Degradation in the Environment: Testosterone as an Example.</title>
        <authorList>
            <person name="Yang F.-C."/>
            <person name="Chen Y.-L."/>
            <person name="Yu C.-P."/>
            <person name="Tang S.-L."/>
            <person name="Wang P.-H."/>
            <person name="Ismail W."/>
            <person name="Wang C.-H."/>
            <person name="Yang C.-Y."/>
            <person name="Chiang Y.-R."/>
        </authorList>
    </citation>
    <scope>NUCLEOTIDE SEQUENCE [LARGE SCALE GENOMIC DNA]</scope>
    <source>
        <strain evidence="1 2">DSM 18526</strain>
    </source>
</reference>
<dbReference type="PATRIC" id="fig|465721.4.peg.841"/>